<dbReference type="AlphaFoldDB" id="A0A7S0GXW9"/>
<name>A0A7S0GXW9_9EUKA</name>
<feature type="transmembrane region" description="Helical" evidence="6">
    <location>
        <begin position="168"/>
        <end position="188"/>
    </location>
</feature>
<feature type="transmembrane region" description="Helical" evidence="6">
    <location>
        <begin position="240"/>
        <end position="261"/>
    </location>
</feature>
<feature type="compositionally biased region" description="Basic and acidic residues" evidence="5">
    <location>
        <begin position="362"/>
        <end position="372"/>
    </location>
</feature>
<evidence type="ECO:0000259" key="7">
    <source>
        <dbReference type="Pfam" id="PF03151"/>
    </source>
</evidence>
<sequence>MKKMVMAIEGAKDSGSSGMASKYSSADIAMSTVGFMVVSAGMSVANKMAVNYLKLPMILLAIQSAFGILCLLPLYKWINIGTLTDIVRLSSLTLVYCGMLITSLFAFQALPLTTIVVIGSSAPLITLMFEIMCCVKTDLRASMSTICSIIFVVGGMGLYGFALGDFTFGGIGGLWISAKLLLAVFYQVGLRYLMVSSKSPININIQGIMLWNAIVLLIVSSLLAFALGEHEALVQNQVNLRHIHTIIAVLASCAGGTLIGYTGLRAQARISATSFMVCCTANKVVVIVFGIVMLNEPCTLQIIVAALLVIIGTTWYTFDRREMESLETWNRDSDKGLENSVTIAGWMHKRLSQSLTTDPENDSPHRKSDVERQGLLGNDED</sequence>
<feature type="transmembrane region" description="Helical" evidence="6">
    <location>
        <begin position="28"/>
        <end position="45"/>
    </location>
</feature>
<feature type="transmembrane region" description="Helical" evidence="6">
    <location>
        <begin position="141"/>
        <end position="162"/>
    </location>
</feature>
<dbReference type="EMBL" id="HBEM01013461">
    <property type="protein sequence ID" value="CAD8447903.1"/>
    <property type="molecule type" value="Transcribed_RNA"/>
</dbReference>
<comment type="subcellular location">
    <subcellularLocation>
        <location evidence="1">Membrane</location>
        <topology evidence="1">Multi-pass membrane protein</topology>
    </subcellularLocation>
</comment>
<dbReference type="InterPro" id="IPR004853">
    <property type="entry name" value="Sugar_P_trans_dom"/>
</dbReference>
<organism evidence="8">
    <name type="scientific">Amorphochlora amoebiformis</name>
    <dbReference type="NCBI Taxonomy" id="1561963"/>
    <lineage>
        <taxon>Eukaryota</taxon>
        <taxon>Sar</taxon>
        <taxon>Rhizaria</taxon>
        <taxon>Cercozoa</taxon>
        <taxon>Chlorarachniophyceae</taxon>
        <taxon>Amorphochlora</taxon>
    </lineage>
</organism>
<evidence type="ECO:0000256" key="3">
    <source>
        <dbReference type="ARBA" id="ARBA00022989"/>
    </source>
</evidence>
<evidence type="ECO:0000313" key="8">
    <source>
        <dbReference type="EMBL" id="CAD8447903.1"/>
    </source>
</evidence>
<feature type="transmembrane region" description="Helical" evidence="6">
    <location>
        <begin position="300"/>
        <end position="318"/>
    </location>
</feature>
<evidence type="ECO:0000256" key="1">
    <source>
        <dbReference type="ARBA" id="ARBA00004141"/>
    </source>
</evidence>
<evidence type="ECO:0000256" key="6">
    <source>
        <dbReference type="SAM" id="Phobius"/>
    </source>
</evidence>
<dbReference type="PANTHER" id="PTHR11132">
    <property type="entry name" value="SOLUTE CARRIER FAMILY 35"/>
    <property type="match status" value="1"/>
</dbReference>
<dbReference type="Pfam" id="PF03151">
    <property type="entry name" value="TPT"/>
    <property type="match status" value="1"/>
</dbReference>
<feature type="transmembrane region" description="Helical" evidence="6">
    <location>
        <begin position="273"/>
        <end position="294"/>
    </location>
</feature>
<proteinExistence type="predicted"/>
<feature type="transmembrane region" description="Helical" evidence="6">
    <location>
        <begin position="57"/>
        <end position="75"/>
    </location>
</feature>
<feature type="domain" description="Sugar phosphate transporter" evidence="7">
    <location>
        <begin position="35"/>
        <end position="316"/>
    </location>
</feature>
<keyword evidence="3 6" id="KW-1133">Transmembrane helix</keyword>
<accession>A0A7S0GXW9</accession>
<keyword evidence="2 6" id="KW-0812">Transmembrane</keyword>
<feature type="transmembrane region" description="Helical" evidence="6">
    <location>
        <begin position="209"/>
        <end position="228"/>
    </location>
</feature>
<feature type="region of interest" description="Disordered" evidence="5">
    <location>
        <begin position="353"/>
        <end position="381"/>
    </location>
</feature>
<dbReference type="InterPro" id="IPR050186">
    <property type="entry name" value="TPT_transporter"/>
</dbReference>
<dbReference type="GO" id="GO:0016020">
    <property type="term" value="C:membrane"/>
    <property type="evidence" value="ECO:0007669"/>
    <property type="project" value="UniProtKB-SubCell"/>
</dbReference>
<keyword evidence="4 6" id="KW-0472">Membrane</keyword>
<gene>
    <name evidence="8" type="ORF">LAMO00422_LOCUS9292</name>
</gene>
<feature type="transmembrane region" description="Helical" evidence="6">
    <location>
        <begin position="112"/>
        <end position="129"/>
    </location>
</feature>
<protein>
    <recommendedName>
        <fullName evidence="7">Sugar phosphate transporter domain-containing protein</fullName>
    </recommendedName>
</protein>
<evidence type="ECO:0000256" key="2">
    <source>
        <dbReference type="ARBA" id="ARBA00022692"/>
    </source>
</evidence>
<evidence type="ECO:0000256" key="5">
    <source>
        <dbReference type="SAM" id="MobiDB-lite"/>
    </source>
</evidence>
<evidence type="ECO:0000256" key="4">
    <source>
        <dbReference type="ARBA" id="ARBA00023136"/>
    </source>
</evidence>
<feature type="transmembrane region" description="Helical" evidence="6">
    <location>
        <begin position="87"/>
        <end position="106"/>
    </location>
</feature>
<reference evidence="8" key="1">
    <citation type="submission" date="2021-01" db="EMBL/GenBank/DDBJ databases">
        <authorList>
            <person name="Corre E."/>
            <person name="Pelletier E."/>
            <person name="Niang G."/>
            <person name="Scheremetjew M."/>
            <person name="Finn R."/>
            <person name="Kale V."/>
            <person name="Holt S."/>
            <person name="Cochrane G."/>
            <person name="Meng A."/>
            <person name="Brown T."/>
            <person name="Cohen L."/>
        </authorList>
    </citation>
    <scope>NUCLEOTIDE SEQUENCE</scope>
    <source>
        <strain evidence="8">CCMP2058</strain>
    </source>
</reference>